<comment type="cofactor">
    <cofactor evidence="1">
        <name>Mg(2+)</name>
        <dbReference type="ChEBI" id="CHEBI:18420"/>
    </cofactor>
</comment>
<dbReference type="GO" id="GO:0004518">
    <property type="term" value="F:nuclease activity"/>
    <property type="evidence" value="ECO:0007669"/>
    <property type="project" value="UniProtKB-KW"/>
</dbReference>
<accession>A0A8S5UNI4</accession>
<proteinExistence type="predicted"/>
<keyword evidence="2" id="KW-0540">Nuclease</keyword>
<dbReference type="GO" id="GO:0016788">
    <property type="term" value="F:hydrolase activity, acting on ester bonds"/>
    <property type="evidence" value="ECO:0007669"/>
    <property type="project" value="InterPro"/>
</dbReference>
<dbReference type="InterPro" id="IPR014883">
    <property type="entry name" value="VRR_NUC"/>
</dbReference>
<protein>
    <submittedName>
        <fullName evidence="5">Nuclease</fullName>
    </submittedName>
</protein>
<evidence type="ECO:0000259" key="4">
    <source>
        <dbReference type="SMART" id="SM00990"/>
    </source>
</evidence>
<keyword evidence="3" id="KW-0378">Hydrolase</keyword>
<evidence type="ECO:0000256" key="2">
    <source>
        <dbReference type="ARBA" id="ARBA00022722"/>
    </source>
</evidence>
<dbReference type="SMART" id="SM00990">
    <property type="entry name" value="VRR_NUC"/>
    <property type="match status" value="1"/>
</dbReference>
<evidence type="ECO:0000256" key="3">
    <source>
        <dbReference type="ARBA" id="ARBA00022801"/>
    </source>
</evidence>
<evidence type="ECO:0000313" key="5">
    <source>
        <dbReference type="EMBL" id="DAF95942.1"/>
    </source>
</evidence>
<organism evidence="5">
    <name type="scientific">Myoviridae sp. ctwVB15</name>
    <dbReference type="NCBI Taxonomy" id="2825208"/>
    <lineage>
        <taxon>Viruses</taxon>
        <taxon>Duplodnaviria</taxon>
        <taxon>Heunggongvirae</taxon>
        <taxon>Uroviricota</taxon>
        <taxon>Caudoviricetes</taxon>
    </lineage>
</organism>
<dbReference type="Pfam" id="PF08774">
    <property type="entry name" value="VRR_NUC"/>
    <property type="match status" value="1"/>
</dbReference>
<sequence>MRQEEHNIQVAIVRYLRLRGFEVFAIPNGGRRDAVTGAKLKAEGANAGVADLEILLPIGNALFVEVKTEKGRQSDEQKEFQRRVESLGFNYLIWRSVDDAVKWCESEL</sequence>
<dbReference type="GO" id="GO:0003676">
    <property type="term" value="F:nucleic acid binding"/>
    <property type="evidence" value="ECO:0007669"/>
    <property type="project" value="InterPro"/>
</dbReference>
<dbReference type="Gene3D" id="3.40.1350.10">
    <property type="match status" value="1"/>
</dbReference>
<reference evidence="5" key="1">
    <citation type="journal article" date="2021" name="Proc. Natl. Acad. Sci. U.S.A.">
        <title>A Catalog of Tens of Thousands of Viruses from Human Metagenomes Reveals Hidden Associations with Chronic Diseases.</title>
        <authorList>
            <person name="Tisza M.J."/>
            <person name="Buck C.B."/>
        </authorList>
    </citation>
    <scope>NUCLEOTIDE SEQUENCE</scope>
    <source>
        <strain evidence="5">CtwVB15</strain>
    </source>
</reference>
<name>A0A8S5UNI4_9CAUD</name>
<feature type="domain" description="VRR-NUC" evidence="4">
    <location>
        <begin position="1"/>
        <end position="98"/>
    </location>
</feature>
<dbReference type="EMBL" id="BK016112">
    <property type="protein sequence ID" value="DAF95942.1"/>
    <property type="molecule type" value="Genomic_DNA"/>
</dbReference>
<evidence type="ECO:0000256" key="1">
    <source>
        <dbReference type="ARBA" id="ARBA00001946"/>
    </source>
</evidence>
<dbReference type="InterPro" id="IPR011856">
    <property type="entry name" value="tRNA_endonuc-like_dom_sf"/>
</dbReference>